<organism evidence="7 8">
    <name type="scientific">Penicilliopsis zonata CBS 506.65</name>
    <dbReference type="NCBI Taxonomy" id="1073090"/>
    <lineage>
        <taxon>Eukaryota</taxon>
        <taxon>Fungi</taxon>
        <taxon>Dikarya</taxon>
        <taxon>Ascomycota</taxon>
        <taxon>Pezizomycotina</taxon>
        <taxon>Eurotiomycetes</taxon>
        <taxon>Eurotiomycetidae</taxon>
        <taxon>Eurotiales</taxon>
        <taxon>Aspergillaceae</taxon>
        <taxon>Penicilliopsis</taxon>
    </lineage>
</organism>
<dbReference type="Proteomes" id="UP000184188">
    <property type="component" value="Unassembled WGS sequence"/>
</dbReference>
<feature type="transmembrane region" description="Helical" evidence="5">
    <location>
        <begin position="514"/>
        <end position="534"/>
    </location>
</feature>
<evidence type="ECO:0000256" key="2">
    <source>
        <dbReference type="ARBA" id="ARBA00022692"/>
    </source>
</evidence>
<feature type="transmembrane region" description="Helical" evidence="5">
    <location>
        <begin position="377"/>
        <end position="397"/>
    </location>
</feature>
<feature type="transmembrane region" description="Helical" evidence="5">
    <location>
        <begin position="332"/>
        <end position="357"/>
    </location>
</feature>
<dbReference type="GeneID" id="34613623"/>
<feature type="transmembrane region" description="Helical" evidence="5">
    <location>
        <begin position="418"/>
        <end position="439"/>
    </location>
</feature>
<evidence type="ECO:0000259" key="6">
    <source>
        <dbReference type="PROSITE" id="PS50850"/>
    </source>
</evidence>
<evidence type="ECO:0000256" key="1">
    <source>
        <dbReference type="ARBA" id="ARBA00004141"/>
    </source>
</evidence>
<accession>A0A1L9SBI0</accession>
<sequence>MSEATVGSRPGSDSGTEFIPGTDFMCDVDHTSHLNQGKGSDVILIPQPSNDPSDPLNWSPLWKCLVIVVQFGYTFVAVEAALSVAPLFALLAEEWGLNQTQLNLLTGGCILAQGYANLLIVPFSNIFGRRQTSLLLAIFIILTEVWEALATSNESFLASRIVNGLATAGSETIMMQVVSDMFFLHERGFWTGIYFVNYFVGIFLGAIIAGSIAAVHGWRSFFWLSVGLSGFNLLTLLFLFPETKYKRSAQWIGGTLKAASSGSNNKRNDQEKATPDAAIITDELSTASSPASPETSLVGTGRPSKKQFKLWQTPDSRWKSFVVRDLLTPFRIFYYPIILWAGVTCAGSININLFYALTETEVLAAPPYDFSTAALGYGNFAFFVGGLIGLLTAGPMSDFAAKRGARKNNGIREAEMRLPALIPFFVITVIGVVVGGLAYQNLWSWHIILVIGYGFAGVTVTTVPTIATAYAIDCYKPLAGEIMVVITVIKNTCGFAMSYWVPTLADKYGLVGPAMVQFSLATGPLLLGIPLYFFGKRLRMLTKDSPVHRFSEF</sequence>
<evidence type="ECO:0000256" key="5">
    <source>
        <dbReference type="SAM" id="Phobius"/>
    </source>
</evidence>
<feature type="transmembrane region" description="Helical" evidence="5">
    <location>
        <begin position="102"/>
        <end position="121"/>
    </location>
</feature>
<dbReference type="RefSeq" id="XP_022579042.1">
    <property type="nucleotide sequence ID" value="XM_022727159.1"/>
</dbReference>
<dbReference type="GO" id="GO:0005886">
    <property type="term" value="C:plasma membrane"/>
    <property type="evidence" value="ECO:0007669"/>
    <property type="project" value="TreeGrafter"/>
</dbReference>
<feature type="transmembrane region" description="Helical" evidence="5">
    <location>
        <begin position="221"/>
        <end position="240"/>
    </location>
</feature>
<dbReference type="InterPro" id="IPR020846">
    <property type="entry name" value="MFS_dom"/>
</dbReference>
<feature type="transmembrane region" description="Helical" evidence="5">
    <location>
        <begin position="482"/>
        <end position="502"/>
    </location>
</feature>
<dbReference type="STRING" id="1073090.A0A1L9SBI0"/>
<feature type="transmembrane region" description="Helical" evidence="5">
    <location>
        <begin position="445"/>
        <end position="470"/>
    </location>
</feature>
<dbReference type="SUPFAM" id="SSF103473">
    <property type="entry name" value="MFS general substrate transporter"/>
    <property type="match status" value="1"/>
</dbReference>
<dbReference type="AlphaFoldDB" id="A0A1L9SBI0"/>
<dbReference type="PANTHER" id="PTHR23502">
    <property type="entry name" value="MAJOR FACILITATOR SUPERFAMILY"/>
    <property type="match status" value="1"/>
</dbReference>
<dbReference type="PANTHER" id="PTHR23502:SF149">
    <property type="entry name" value="TRANSPORTER, PUTATIVE-RELATED"/>
    <property type="match status" value="1"/>
</dbReference>
<dbReference type="GO" id="GO:0022857">
    <property type="term" value="F:transmembrane transporter activity"/>
    <property type="evidence" value="ECO:0007669"/>
    <property type="project" value="InterPro"/>
</dbReference>
<dbReference type="Pfam" id="PF07690">
    <property type="entry name" value="MFS_1"/>
    <property type="match status" value="1"/>
</dbReference>
<feature type="transmembrane region" description="Helical" evidence="5">
    <location>
        <begin position="195"/>
        <end position="215"/>
    </location>
</feature>
<evidence type="ECO:0000256" key="3">
    <source>
        <dbReference type="ARBA" id="ARBA00022989"/>
    </source>
</evidence>
<protein>
    <recommendedName>
        <fullName evidence="6">Major facilitator superfamily (MFS) profile domain-containing protein</fullName>
    </recommendedName>
</protein>
<keyword evidence="4 5" id="KW-0472">Membrane</keyword>
<proteinExistence type="predicted"/>
<keyword evidence="2 5" id="KW-0812">Transmembrane</keyword>
<dbReference type="VEuPathDB" id="FungiDB:ASPZODRAFT_18110"/>
<evidence type="ECO:0000256" key="4">
    <source>
        <dbReference type="ARBA" id="ARBA00023136"/>
    </source>
</evidence>
<reference evidence="8" key="1">
    <citation type="journal article" date="2017" name="Genome Biol.">
        <title>Comparative genomics reveals high biological diversity and specific adaptations in the industrially and medically important fungal genus Aspergillus.</title>
        <authorList>
            <person name="de Vries R.P."/>
            <person name="Riley R."/>
            <person name="Wiebenga A."/>
            <person name="Aguilar-Osorio G."/>
            <person name="Amillis S."/>
            <person name="Uchima C.A."/>
            <person name="Anderluh G."/>
            <person name="Asadollahi M."/>
            <person name="Askin M."/>
            <person name="Barry K."/>
            <person name="Battaglia E."/>
            <person name="Bayram O."/>
            <person name="Benocci T."/>
            <person name="Braus-Stromeyer S.A."/>
            <person name="Caldana C."/>
            <person name="Canovas D."/>
            <person name="Cerqueira G.C."/>
            <person name="Chen F."/>
            <person name="Chen W."/>
            <person name="Choi C."/>
            <person name="Clum A."/>
            <person name="Dos Santos R.A."/>
            <person name="Damasio A.R."/>
            <person name="Diallinas G."/>
            <person name="Emri T."/>
            <person name="Fekete E."/>
            <person name="Flipphi M."/>
            <person name="Freyberg S."/>
            <person name="Gallo A."/>
            <person name="Gournas C."/>
            <person name="Habgood R."/>
            <person name="Hainaut M."/>
            <person name="Harispe M.L."/>
            <person name="Henrissat B."/>
            <person name="Hilden K.S."/>
            <person name="Hope R."/>
            <person name="Hossain A."/>
            <person name="Karabika E."/>
            <person name="Karaffa L."/>
            <person name="Karanyi Z."/>
            <person name="Krasevec N."/>
            <person name="Kuo A."/>
            <person name="Kusch H."/>
            <person name="LaButti K."/>
            <person name="Lagendijk E.L."/>
            <person name="Lapidus A."/>
            <person name="Levasseur A."/>
            <person name="Lindquist E."/>
            <person name="Lipzen A."/>
            <person name="Logrieco A.F."/>
            <person name="MacCabe A."/>
            <person name="Maekelae M.R."/>
            <person name="Malavazi I."/>
            <person name="Melin P."/>
            <person name="Meyer V."/>
            <person name="Mielnichuk N."/>
            <person name="Miskei M."/>
            <person name="Molnar A.P."/>
            <person name="Mule G."/>
            <person name="Ngan C.Y."/>
            <person name="Orejas M."/>
            <person name="Orosz E."/>
            <person name="Ouedraogo J.P."/>
            <person name="Overkamp K.M."/>
            <person name="Park H.-S."/>
            <person name="Perrone G."/>
            <person name="Piumi F."/>
            <person name="Punt P.J."/>
            <person name="Ram A.F."/>
            <person name="Ramon A."/>
            <person name="Rauscher S."/>
            <person name="Record E."/>
            <person name="Riano-Pachon D.M."/>
            <person name="Robert V."/>
            <person name="Roehrig J."/>
            <person name="Ruller R."/>
            <person name="Salamov A."/>
            <person name="Salih N.S."/>
            <person name="Samson R.A."/>
            <person name="Sandor E."/>
            <person name="Sanguinetti M."/>
            <person name="Schuetze T."/>
            <person name="Sepcic K."/>
            <person name="Shelest E."/>
            <person name="Sherlock G."/>
            <person name="Sophianopoulou V."/>
            <person name="Squina F.M."/>
            <person name="Sun H."/>
            <person name="Susca A."/>
            <person name="Todd R.B."/>
            <person name="Tsang A."/>
            <person name="Unkles S.E."/>
            <person name="van de Wiele N."/>
            <person name="van Rossen-Uffink D."/>
            <person name="Oliveira J.V."/>
            <person name="Vesth T.C."/>
            <person name="Visser J."/>
            <person name="Yu J.-H."/>
            <person name="Zhou M."/>
            <person name="Andersen M.R."/>
            <person name="Archer D.B."/>
            <person name="Baker S.E."/>
            <person name="Benoit I."/>
            <person name="Brakhage A.A."/>
            <person name="Braus G.H."/>
            <person name="Fischer R."/>
            <person name="Frisvad J.C."/>
            <person name="Goldman G.H."/>
            <person name="Houbraken J."/>
            <person name="Oakley B."/>
            <person name="Pocsi I."/>
            <person name="Scazzocchio C."/>
            <person name="Seiboth B."/>
            <person name="vanKuyk P.A."/>
            <person name="Wortman J."/>
            <person name="Dyer P.S."/>
            <person name="Grigoriev I.V."/>
        </authorList>
    </citation>
    <scope>NUCLEOTIDE SEQUENCE [LARGE SCALE GENOMIC DNA]</scope>
    <source>
        <strain evidence="8">CBS 506.65</strain>
    </source>
</reference>
<evidence type="ECO:0000313" key="7">
    <source>
        <dbReference type="EMBL" id="OJJ44532.1"/>
    </source>
</evidence>
<name>A0A1L9SBI0_9EURO</name>
<dbReference type="PROSITE" id="PS50850">
    <property type="entry name" value="MFS"/>
    <property type="match status" value="1"/>
</dbReference>
<dbReference type="OrthoDB" id="5215911at2759"/>
<evidence type="ECO:0000313" key="8">
    <source>
        <dbReference type="Proteomes" id="UP000184188"/>
    </source>
</evidence>
<gene>
    <name evidence="7" type="ORF">ASPZODRAFT_18110</name>
</gene>
<keyword evidence="8" id="KW-1185">Reference proteome</keyword>
<dbReference type="InterPro" id="IPR036259">
    <property type="entry name" value="MFS_trans_sf"/>
</dbReference>
<feature type="transmembrane region" description="Helical" evidence="5">
    <location>
        <begin position="65"/>
        <end position="90"/>
    </location>
</feature>
<comment type="subcellular location">
    <subcellularLocation>
        <location evidence="1">Membrane</location>
        <topology evidence="1">Multi-pass membrane protein</topology>
    </subcellularLocation>
</comment>
<dbReference type="EMBL" id="KV878347">
    <property type="protein sequence ID" value="OJJ44532.1"/>
    <property type="molecule type" value="Genomic_DNA"/>
</dbReference>
<dbReference type="InterPro" id="IPR011701">
    <property type="entry name" value="MFS"/>
</dbReference>
<keyword evidence="3 5" id="KW-1133">Transmembrane helix</keyword>
<dbReference type="Gene3D" id="1.20.1250.20">
    <property type="entry name" value="MFS general substrate transporter like domains"/>
    <property type="match status" value="1"/>
</dbReference>
<feature type="domain" description="Major facilitator superfamily (MFS) profile" evidence="6">
    <location>
        <begin position="65"/>
        <end position="539"/>
    </location>
</feature>